<feature type="transmembrane region" description="Helical" evidence="1">
    <location>
        <begin position="210"/>
        <end position="232"/>
    </location>
</feature>
<reference evidence="2 3" key="1">
    <citation type="journal article" date="2016" name="Nat. Commun.">
        <title>Thousands of microbial genomes shed light on interconnected biogeochemical processes in an aquifer system.</title>
        <authorList>
            <person name="Anantharaman K."/>
            <person name="Brown C.T."/>
            <person name="Hug L.A."/>
            <person name="Sharon I."/>
            <person name="Castelle C.J."/>
            <person name="Probst A.J."/>
            <person name="Thomas B.C."/>
            <person name="Singh A."/>
            <person name="Wilkins M.J."/>
            <person name="Karaoz U."/>
            <person name="Brodie E.L."/>
            <person name="Williams K.H."/>
            <person name="Hubbard S.S."/>
            <person name="Banfield J.F."/>
        </authorList>
    </citation>
    <scope>NUCLEOTIDE SEQUENCE [LARGE SCALE GENOMIC DNA]</scope>
</reference>
<feature type="transmembrane region" description="Helical" evidence="1">
    <location>
        <begin position="6"/>
        <end position="37"/>
    </location>
</feature>
<evidence type="ECO:0000313" key="2">
    <source>
        <dbReference type="EMBL" id="OHA09162.1"/>
    </source>
</evidence>
<name>A0A1G2LEC3_9BACT</name>
<accession>A0A1G2LEC3</accession>
<dbReference type="EMBL" id="MHQS01000006">
    <property type="protein sequence ID" value="OHA09162.1"/>
    <property type="molecule type" value="Genomic_DNA"/>
</dbReference>
<organism evidence="2 3">
    <name type="scientific">Candidatus Sungbacteria bacterium RIFCSPLOWO2_01_FULL_59_16</name>
    <dbReference type="NCBI Taxonomy" id="1802280"/>
    <lineage>
        <taxon>Bacteria</taxon>
        <taxon>Candidatus Sungiibacteriota</taxon>
    </lineage>
</organism>
<feature type="transmembrane region" description="Helical" evidence="1">
    <location>
        <begin position="49"/>
        <end position="70"/>
    </location>
</feature>
<comment type="caution">
    <text evidence="2">The sequence shown here is derived from an EMBL/GenBank/DDBJ whole genome shotgun (WGS) entry which is preliminary data.</text>
</comment>
<keyword evidence="1" id="KW-1133">Transmembrane helix</keyword>
<keyword evidence="1" id="KW-0472">Membrane</keyword>
<protein>
    <submittedName>
        <fullName evidence="2">Uncharacterized protein</fullName>
    </submittedName>
</protein>
<dbReference type="STRING" id="1802280.A3B37_01310"/>
<evidence type="ECO:0000313" key="3">
    <source>
        <dbReference type="Proteomes" id="UP000176705"/>
    </source>
</evidence>
<sequence>MLGLGGLLIALVVGWLLLALVKFVVAVSVIVMLAAVFGGLALLGRVSGLRWFSIAASVVFATWLVVSFLAPNVVARIEAAWQFTAIGAHRAKVDQDFRQGRSLAPLTLEGRIDVGGYCKAIERVETNFLKQELDQLLELRKAGTFSEADRAREAKAFLRLRDITAQSILCEEQIREAENLVATKARATPPPSKPGDGTLKVPSIGFPTTAYQWFLVIAGLFFAAAVISGFAAKEQKLSKALWRAAWTLFVIVLAGWIIFFSGFTTVKEAVSGPLSAMTPSGQPAASEAARRLAVNVKGENWVSIRDDIPSCTRVTFDSRLAKNPKVLFDDGGDEELGYGREFGKQDPSGRYPRGRDPVALNGDGVIFAWLTSIAKKCN</sequence>
<proteinExistence type="predicted"/>
<gene>
    <name evidence="2" type="ORF">A3B37_01310</name>
</gene>
<feature type="transmembrane region" description="Helical" evidence="1">
    <location>
        <begin position="244"/>
        <end position="263"/>
    </location>
</feature>
<keyword evidence="1" id="KW-0812">Transmembrane</keyword>
<evidence type="ECO:0000256" key="1">
    <source>
        <dbReference type="SAM" id="Phobius"/>
    </source>
</evidence>
<dbReference type="AlphaFoldDB" id="A0A1G2LEC3"/>
<dbReference type="Proteomes" id="UP000176705">
    <property type="component" value="Unassembled WGS sequence"/>
</dbReference>